<sequence>MMPLLRSEEQSAPGRARAVEWLWRRPGPRGGPFFGSCLDPASEGPEAQRARVGPHELWDHRGGLDPRISRRPACVGHLA</sequence>
<dbReference type="AlphaFoldDB" id="A0AAV7UX33"/>
<name>A0AAV7UX33_PLEWA</name>
<gene>
    <name evidence="2" type="ORF">NDU88_002011</name>
</gene>
<evidence type="ECO:0000313" key="3">
    <source>
        <dbReference type="Proteomes" id="UP001066276"/>
    </source>
</evidence>
<protein>
    <submittedName>
        <fullName evidence="2">Uncharacterized protein</fullName>
    </submittedName>
</protein>
<dbReference type="Proteomes" id="UP001066276">
    <property type="component" value="Chromosome 2_2"/>
</dbReference>
<comment type="caution">
    <text evidence="2">The sequence shown here is derived from an EMBL/GenBank/DDBJ whole genome shotgun (WGS) entry which is preliminary data.</text>
</comment>
<evidence type="ECO:0000256" key="1">
    <source>
        <dbReference type="SAM" id="MobiDB-lite"/>
    </source>
</evidence>
<feature type="compositionally biased region" description="Basic and acidic residues" evidence="1">
    <location>
        <begin position="46"/>
        <end position="64"/>
    </location>
</feature>
<reference evidence="2" key="1">
    <citation type="journal article" date="2022" name="bioRxiv">
        <title>Sequencing and chromosome-scale assembly of the giantPleurodeles waltlgenome.</title>
        <authorList>
            <person name="Brown T."/>
            <person name="Elewa A."/>
            <person name="Iarovenko S."/>
            <person name="Subramanian E."/>
            <person name="Araus A.J."/>
            <person name="Petzold A."/>
            <person name="Susuki M."/>
            <person name="Suzuki K.-i.T."/>
            <person name="Hayashi T."/>
            <person name="Toyoda A."/>
            <person name="Oliveira C."/>
            <person name="Osipova E."/>
            <person name="Leigh N.D."/>
            <person name="Simon A."/>
            <person name="Yun M.H."/>
        </authorList>
    </citation>
    <scope>NUCLEOTIDE SEQUENCE</scope>
    <source>
        <strain evidence="2">20211129_DDA</strain>
        <tissue evidence="2">Liver</tissue>
    </source>
</reference>
<organism evidence="2 3">
    <name type="scientific">Pleurodeles waltl</name>
    <name type="common">Iberian ribbed newt</name>
    <dbReference type="NCBI Taxonomy" id="8319"/>
    <lineage>
        <taxon>Eukaryota</taxon>
        <taxon>Metazoa</taxon>
        <taxon>Chordata</taxon>
        <taxon>Craniata</taxon>
        <taxon>Vertebrata</taxon>
        <taxon>Euteleostomi</taxon>
        <taxon>Amphibia</taxon>
        <taxon>Batrachia</taxon>
        <taxon>Caudata</taxon>
        <taxon>Salamandroidea</taxon>
        <taxon>Salamandridae</taxon>
        <taxon>Pleurodelinae</taxon>
        <taxon>Pleurodeles</taxon>
    </lineage>
</organism>
<keyword evidence="3" id="KW-1185">Reference proteome</keyword>
<dbReference type="EMBL" id="JANPWB010000004">
    <property type="protein sequence ID" value="KAJ1192705.1"/>
    <property type="molecule type" value="Genomic_DNA"/>
</dbReference>
<evidence type="ECO:0000313" key="2">
    <source>
        <dbReference type="EMBL" id="KAJ1192705.1"/>
    </source>
</evidence>
<proteinExistence type="predicted"/>
<feature type="region of interest" description="Disordered" evidence="1">
    <location>
        <begin position="33"/>
        <end position="64"/>
    </location>
</feature>
<accession>A0AAV7UX33</accession>